<dbReference type="InterPro" id="IPR029068">
    <property type="entry name" value="Glyas_Bleomycin-R_OHBP_Dase"/>
</dbReference>
<accession>A0A5D4T3T5</accession>
<dbReference type="InterPro" id="IPR004360">
    <property type="entry name" value="Glyas_Fos-R_dOase_dom"/>
</dbReference>
<dbReference type="PROSITE" id="PS51819">
    <property type="entry name" value="VOC"/>
    <property type="match status" value="1"/>
</dbReference>
<sequence>MQKTLPIKNQMNGVFIHVSNLSKSAKWYSDLLGLDLNPELVQSPVYNIPLVGSSSLTLDDHTFDPGFKHVPSNAPLFNFYAPDIDEAYQYIQSKGIEVTREIEWVGETAWFNIKDPDGNVVMVCNC</sequence>
<feature type="domain" description="VOC" evidence="1">
    <location>
        <begin position="10"/>
        <end position="126"/>
    </location>
</feature>
<dbReference type="SUPFAM" id="SSF54593">
    <property type="entry name" value="Glyoxalase/Bleomycin resistance protein/Dihydroxybiphenyl dioxygenase"/>
    <property type="match status" value="1"/>
</dbReference>
<evidence type="ECO:0000313" key="3">
    <source>
        <dbReference type="Proteomes" id="UP000322524"/>
    </source>
</evidence>
<organism evidence="2 3">
    <name type="scientific">Sutcliffiella horikoshii</name>
    <dbReference type="NCBI Taxonomy" id="79883"/>
    <lineage>
        <taxon>Bacteria</taxon>
        <taxon>Bacillati</taxon>
        <taxon>Bacillota</taxon>
        <taxon>Bacilli</taxon>
        <taxon>Bacillales</taxon>
        <taxon>Bacillaceae</taxon>
        <taxon>Sutcliffiella</taxon>
    </lineage>
</organism>
<dbReference type="EMBL" id="VTEV01000003">
    <property type="protein sequence ID" value="TYS69142.1"/>
    <property type="molecule type" value="Genomic_DNA"/>
</dbReference>
<protein>
    <submittedName>
        <fullName evidence="2">VOC family protein</fullName>
    </submittedName>
</protein>
<gene>
    <name evidence="2" type="ORF">FZC76_09460</name>
</gene>
<dbReference type="RefSeq" id="WP_148987964.1">
    <property type="nucleotide sequence ID" value="NZ_VTEV01000003.1"/>
</dbReference>
<reference evidence="2 3" key="1">
    <citation type="submission" date="2019-08" db="EMBL/GenBank/DDBJ databases">
        <title>Bacillus genomes from the desert of Cuatro Cienegas, Coahuila.</title>
        <authorList>
            <person name="Olmedo-Alvarez G."/>
        </authorList>
    </citation>
    <scope>NUCLEOTIDE SEQUENCE [LARGE SCALE GENOMIC DNA]</scope>
    <source>
        <strain evidence="2 3">CH28_1T</strain>
    </source>
</reference>
<name>A0A5D4T3T5_9BACI</name>
<proteinExistence type="predicted"/>
<dbReference type="Proteomes" id="UP000322524">
    <property type="component" value="Unassembled WGS sequence"/>
</dbReference>
<dbReference type="Gene3D" id="3.10.180.10">
    <property type="entry name" value="2,3-Dihydroxybiphenyl 1,2-Dioxygenase, domain 1"/>
    <property type="match status" value="1"/>
</dbReference>
<comment type="caution">
    <text evidence="2">The sequence shown here is derived from an EMBL/GenBank/DDBJ whole genome shotgun (WGS) entry which is preliminary data.</text>
</comment>
<dbReference type="AlphaFoldDB" id="A0A5D4T3T5"/>
<evidence type="ECO:0000259" key="1">
    <source>
        <dbReference type="PROSITE" id="PS51819"/>
    </source>
</evidence>
<dbReference type="Pfam" id="PF00903">
    <property type="entry name" value="Glyoxalase"/>
    <property type="match status" value="1"/>
</dbReference>
<dbReference type="OrthoDB" id="2354281at2"/>
<dbReference type="InterPro" id="IPR037523">
    <property type="entry name" value="VOC_core"/>
</dbReference>
<evidence type="ECO:0000313" key="2">
    <source>
        <dbReference type="EMBL" id="TYS69142.1"/>
    </source>
</evidence>